<evidence type="ECO:0000256" key="6">
    <source>
        <dbReference type="ARBA" id="ARBA00023136"/>
    </source>
</evidence>
<dbReference type="Proteomes" id="UP000825890">
    <property type="component" value="Unassembled WGS sequence"/>
</dbReference>
<dbReference type="PANTHER" id="PTHR13254:SF0">
    <property type="entry name" value="GOLGIN SUBFAMILY A MEMBER 7_ERF4 DOMAIN-CONTAINING PROTEIN"/>
    <property type="match status" value="1"/>
</dbReference>
<feature type="domain" description="Golgin subfamily A member 7/ERF4" evidence="8">
    <location>
        <begin position="191"/>
        <end position="308"/>
    </location>
</feature>
<keyword evidence="10" id="KW-1185">Reference proteome</keyword>
<comment type="subunit">
    <text evidence="3">Interacts with ERF2.</text>
</comment>
<feature type="compositionally biased region" description="Low complexity" evidence="7">
    <location>
        <begin position="65"/>
        <end position="74"/>
    </location>
</feature>
<feature type="compositionally biased region" description="Acidic residues" evidence="7">
    <location>
        <begin position="152"/>
        <end position="164"/>
    </location>
</feature>
<evidence type="ECO:0000256" key="3">
    <source>
        <dbReference type="ARBA" id="ARBA00011396"/>
    </source>
</evidence>
<comment type="subcellular location">
    <subcellularLocation>
        <location evidence="1">Endoplasmic reticulum membrane</location>
        <topology evidence="1">Peripheral membrane protein</topology>
    </subcellularLocation>
</comment>
<dbReference type="EMBL" id="BOLY01000007">
    <property type="protein sequence ID" value="GIZ47135.1"/>
    <property type="molecule type" value="Genomic_DNA"/>
</dbReference>
<feature type="compositionally biased region" description="Low complexity" evidence="7">
    <location>
        <begin position="128"/>
        <end position="137"/>
    </location>
</feature>
<dbReference type="GO" id="GO:0031211">
    <property type="term" value="C:endoplasmic reticulum palmitoyltransferase complex"/>
    <property type="evidence" value="ECO:0007669"/>
    <property type="project" value="TreeGrafter"/>
</dbReference>
<evidence type="ECO:0000256" key="7">
    <source>
        <dbReference type="SAM" id="MobiDB-lite"/>
    </source>
</evidence>
<evidence type="ECO:0000256" key="2">
    <source>
        <dbReference type="ARBA" id="ARBA00007732"/>
    </source>
</evidence>
<protein>
    <recommendedName>
        <fullName evidence="4">Ras modification protein ERF4</fullName>
    </recommendedName>
</protein>
<proteinExistence type="inferred from homology"/>
<dbReference type="InterPro" id="IPR051371">
    <property type="entry name" value="Ras_palmitoyltransferase"/>
</dbReference>
<evidence type="ECO:0000256" key="4">
    <source>
        <dbReference type="ARBA" id="ARBA00018463"/>
    </source>
</evidence>
<evidence type="ECO:0000313" key="10">
    <source>
        <dbReference type="Proteomes" id="UP000825890"/>
    </source>
</evidence>
<name>A0A9P3CUX5_9PEZI</name>
<organism evidence="9 10">
    <name type="scientific">Cercospora kikuchii</name>
    <dbReference type="NCBI Taxonomy" id="84275"/>
    <lineage>
        <taxon>Eukaryota</taxon>
        <taxon>Fungi</taxon>
        <taxon>Dikarya</taxon>
        <taxon>Ascomycota</taxon>
        <taxon>Pezizomycotina</taxon>
        <taxon>Dothideomycetes</taxon>
        <taxon>Dothideomycetidae</taxon>
        <taxon>Mycosphaerellales</taxon>
        <taxon>Mycosphaerellaceae</taxon>
        <taxon>Cercospora</taxon>
    </lineage>
</organism>
<dbReference type="GO" id="GO:0005789">
    <property type="term" value="C:endoplasmic reticulum membrane"/>
    <property type="evidence" value="ECO:0007669"/>
    <property type="project" value="UniProtKB-SubCell"/>
</dbReference>
<evidence type="ECO:0000256" key="5">
    <source>
        <dbReference type="ARBA" id="ARBA00022824"/>
    </source>
</evidence>
<dbReference type="OrthoDB" id="5377273at2759"/>
<feature type="region of interest" description="Disordered" evidence="7">
    <location>
        <begin position="1"/>
        <end position="164"/>
    </location>
</feature>
<feature type="compositionally biased region" description="Basic residues" evidence="7">
    <location>
        <begin position="75"/>
        <end position="86"/>
    </location>
</feature>
<dbReference type="InterPro" id="IPR019383">
    <property type="entry name" value="Golgin_A_7/ERF4"/>
</dbReference>
<feature type="compositionally biased region" description="Polar residues" evidence="7">
    <location>
        <begin position="28"/>
        <end position="38"/>
    </location>
</feature>
<dbReference type="RefSeq" id="XP_044661622.1">
    <property type="nucleotide sequence ID" value="XM_044805687.1"/>
</dbReference>
<dbReference type="AlphaFoldDB" id="A0A9P3CUX5"/>
<evidence type="ECO:0000313" key="9">
    <source>
        <dbReference type="EMBL" id="GIZ47135.1"/>
    </source>
</evidence>
<evidence type="ECO:0000259" key="8">
    <source>
        <dbReference type="Pfam" id="PF10256"/>
    </source>
</evidence>
<evidence type="ECO:0000256" key="1">
    <source>
        <dbReference type="ARBA" id="ARBA00004406"/>
    </source>
</evidence>
<dbReference type="GO" id="GO:0006612">
    <property type="term" value="P:protein targeting to membrane"/>
    <property type="evidence" value="ECO:0007669"/>
    <property type="project" value="TreeGrafter"/>
</dbReference>
<accession>A0A9P3CUX5</accession>
<sequence length="353" mass="39000">MDTLHKIAGVTEAQRSDASSPPPAPNVVNLQNNKSTTTLPPPPPPKDDARSDRRASVPLKRRQSQKSFRSAKSARSNRSKVSKSTKSRNASRTSLGLRDGEVPPPPKLTSTERNLYGDLAAQPVVPPSTASRAASIHSSRRARRDETQGDGAESDLEEEDDEFEWGPQHPCFPHPNAHCSPQSQEHEETRVIRVKRDYLIAGDLYPQFANLYPEILDPLVTDDEFRDLILHINAILLKAFSPYTFRAWADAILGVATGYFWDDLGFTGAKAGEKLLEGWIAMWNEERQKEGRQVKLIGPRTTGFMSLDFVIPDPGIDIAAESDDEEEGEREGERGLDAVAGEQQIGIQAALQT</sequence>
<gene>
    <name evidence="9" type="ORF">CKM354_001023500</name>
</gene>
<feature type="compositionally biased region" description="Basic and acidic residues" evidence="7">
    <location>
        <begin position="45"/>
        <end position="55"/>
    </location>
</feature>
<keyword evidence="5" id="KW-0256">Endoplasmic reticulum</keyword>
<keyword evidence="6" id="KW-0472">Membrane</keyword>
<dbReference type="PANTHER" id="PTHR13254">
    <property type="entry name" value="GOLGI AUTOANTIGEN, GOLGIN SUBFAMILY A, 7"/>
    <property type="match status" value="1"/>
</dbReference>
<dbReference type="Pfam" id="PF10256">
    <property type="entry name" value="Erf4"/>
    <property type="match status" value="1"/>
</dbReference>
<reference evidence="9 10" key="1">
    <citation type="submission" date="2021-01" db="EMBL/GenBank/DDBJ databases">
        <title>Cercospora kikuchii MAFF 305040 whole genome shotgun sequence.</title>
        <authorList>
            <person name="Kashiwa T."/>
            <person name="Suzuki T."/>
        </authorList>
    </citation>
    <scope>NUCLEOTIDE SEQUENCE [LARGE SCALE GENOMIC DNA]</scope>
    <source>
        <strain evidence="9 10">MAFF 305040</strain>
    </source>
</reference>
<comment type="caution">
    <text evidence="9">The sequence shown here is derived from an EMBL/GenBank/DDBJ whole genome shotgun (WGS) entry which is preliminary data.</text>
</comment>
<dbReference type="GeneID" id="68295810"/>
<comment type="similarity">
    <text evidence="2">Belongs to the ERF4 family.</text>
</comment>